<dbReference type="OrthoDB" id="9990523at2"/>
<evidence type="ECO:0000256" key="1">
    <source>
        <dbReference type="SAM" id="Phobius"/>
    </source>
</evidence>
<dbReference type="AlphaFoldDB" id="A0A1M5JK23"/>
<evidence type="ECO:0000313" key="2">
    <source>
        <dbReference type="EMBL" id="SHG40868.1"/>
    </source>
</evidence>
<keyword evidence="3" id="KW-1185">Reference proteome</keyword>
<evidence type="ECO:0000313" key="3">
    <source>
        <dbReference type="Proteomes" id="UP000184211"/>
    </source>
</evidence>
<dbReference type="STRING" id="870908.SAMN04488044_0689"/>
<dbReference type="EMBL" id="FQWM01000001">
    <property type="protein sequence ID" value="SHG40868.1"/>
    <property type="molecule type" value="Genomic_DNA"/>
</dbReference>
<proteinExistence type="predicted"/>
<dbReference type="Proteomes" id="UP000184211">
    <property type="component" value="Unassembled WGS sequence"/>
</dbReference>
<keyword evidence="1" id="KW-0472">Membrane</keyword>
<feature type="transmembrane region" description="Helical" evidence="1">
    <location>
        <begin position="26"/>
        <end position="46"/>
    </location>
</feature>
<keyword evidence="1" id="KW-1133">Transmembrane helix</keyword>
<name>A0A1M5JK23_9RHOB</name>
<dbReference type="RefSeq" id="WP_072790530.1">
    <property type="nucleotide sequence ID" value="NZ_FQWM01000001.1"/>
</dbReference>
<sequence length="158" mass="17176">MTVIEVTPKDDIHWIEAAFDAVKRGCAILFGALFCIAGVCILILPGFDVEAMDLMKPILGGILLATGYLVASIGGEVEPVELVFDRRTEEWKMATDRIAENNAGLLIERIAPRGSVLTLDGNKAAIRDQQSQTVLKMHVKSKARGQLISEMLRLEAAA</sequence>
<reference evidence="3" key="1">
    <citation type="submission" date="2016-11" db="EMBL/GenBank/DDBJ databases">
        <authorList>
            <person name="Varghese N."/>
            <person name="Submissions S."/>
        </authorList>
    </citation>
    <scope>NUCLEOTIDE SEQUENCE [LARGE SCALE GENOMIC DNA]</scope>
    <source>
        <strain evidence="3">DSM 28223</strain>
    </source>
</reference>
<keyword evidence="1" id="KW-0812">Transmembrane</keyword>
<gene>
    <name evidence="2" type="ORF">SAMN04488044_0689</name>
</gene>
<accession>A0A1M5JK23</accession>
<organism evidence="2 3">
    <name type="scientific">Cognatishimia maritima</name>
    <dbReference type="NCBI Taxonomy" id="870908"/>
    <lineage>
        <taxon>Bacteria</taxon>
        <taxon>Pseudomonadati</taxon>
        <taxon>Pseudomonadota</taxon>
        <taxon>Alphaproteobacteria</taxon>
        <taxon>Rhodobacterales</taxon>
        <taxon>Paracoccaceae</taxon>
        <taxon>Cognatishimia</taxon>
    </lineage>
</organism>
<feature type="transmembrane region" description="Helical" evidence="1">
    <location>
        <begin position="58"/>
        <end position="77"/>
    </location>
</feature>
<protein>
    <submittedName>
        <fullName evidence="2">Uncharacterized protein</fullName>
    </submittedName>
</protein>